<dbReference type="EMBL" id="LQWZ01000007">
    <property type="protein sequence ID" value="OAH58675.1"/>
    <property type="molecule type" value="Genomic_DNA"/>
</dbReference>
<evidence type="ECO:0000313" key="2">
    <source>
        <dbReference type="EMBL" id="OAH58675.1"/>
    </source>
</evidence>
<keyword evidence="1" id="KW-1133">Transmembrane helix</keyword>
<dbReference type="RefSeq" id="WP_063974509.1">
    <property type="nucleotide sequence ID" value="NZ_LQWZ01000007.1"/>
</dbReference>
<protein>
    <recommendedName>
        <fullName evidence="4">MerR family transcriptional regulator</fullName>
    </recommendedName>
</protein>
<evidence type="ECO:0000313" key="3">
    <source>
        <dbReference type="Proteomes" id="UP000077271"/>
    </source>
</evidence>
<dbReference type="OrthoDB" id="2884943at2"/>
<evidence type="ECO:0008006" key="4">
    <source>
        <dbReference type="Google" id="ProtNLM"/>
    </source>
</evidence>
<evidence type="ECO:0000256" key="1">
    <source>
        <dbReference type="SAM" id="Phobius"/>
    </source>
</evidence>
<comment type="caution">
    <text evidence="2">The sequence shown here is derived from an EMBL/GenBank/DDBJ whole genome shotgun (WGS) entry which is preliminary data.</text>
</comment>
<keyword evidence="1" id="KW-0472">Membrane</keyword>
<proteinExistence type="predicted"/>
<dbReference type="Proteomes" id="UP000077271">
    <property type="component" value="Unassembled WGS sequence"/>
</dbReference>
<organism evidence="2 3">
    <name type="scientific">Domibacillus aminovorans</name>
    <dbReference type="NCBI Taxonomy" id="29332"/>
    <lineage>
        <taxon>Bacteria</taxon>
        <taxon>Bacillati</taxon>
        <taxon>Bacillota</taxon>
        <taxon>Bacilli</taxon>
        <taxon>Bacillales</taxon>
        <taxon>Bacillaceae</taxon>
        <taxon>Domibacillus</taxon>
    </lineage>
</organism>
<feature type="transmembrane region" description="Helical" evidence="1">
    <location>
        <begin position="7"/>
        <end position="29"/>
    </location>
</feature>
<gene>
    <name evidence="2" type="ORF">AWH48_16900</name>
</gene>
<reference evidence="2 3" key="1">
    <citation type="submission" date="2016-01" db="EMBL/GenBank/DDBJ databases">
        <title>Investigation of taxonomic status of Bacillus aminovorans.</title>
        <authorList>
            <person name="Verma A."/>
            <person name="Pal Y."/>
            <person name="Krishnamurthi S."/>
        </authorList>
    </citation>
    <scope>NUCLEOTIDE SEQUENCE [LARGE SCALE GENOMIC DNA]</scope>
    <source>
        <strain evidence="2 3">DSM 4337</strain>
    </source>
</reference>
<accession>A0A177L097</accession>
<dbReference type="AlphaFoldDB" id="A0A177L097"/>
<keyword evidence="1" id="KW-0812">Transmembrane</keyword>
<sequence length="195" mass="22932">MIGNRDIRIWLFTGFVILVIAITGFNIFLDSKLDSGIHVEKLQARNMELTEENNSMARQLASVAPSRQESERQAYIETVEKFMNVTMYQEKKGFEERKNQAQSIMNKELFEIFYPTPTFPYGDDYKSTPTDISYYLQSYNPNMEEVHVMVEFNISLLYNQKVEPERTNNVIKLTLNKQENQWIITDIQEIYMGII</sequence>
<name>A0A177L097_9BACI</name>